<feature type="active site" description="Nucleophile" evidence="9">
    <location>
        <position position="345"/>
    </location>
</feature>
<evidence type="ECO:0000256" key="5">
    <source>
        <dbReference type="ARBA" id="ARBA00022801"/>
    </source>
</evidence>
<dbReference type="Pfam" id="PF08532">
    <property type="entry name" value="Glyco_hydro_42M"/>
    <property type="match status" value="1"/>
</dbReference>
<dbReference type="SUPFAM" id="SSF52317">
    <property type="entry name" value="Class I glutamine amidotransferase-like"/>
    <property type="match status" value="1"/>
</dbReference>
<evidence type="ECO:0000256" key="10">
    <source>
        <dbReference type="PIRSR" id="PIRSR001084-2"/>
    </source>
</evidence>
<evidence type="ECO:0000259" key="12">
    <source>
        <dbReference type="Pfam" id="PF02449"/>
    </source>
</evidence>
<keyword evidence="7 8" id="KW-0326">Glycosidase</keyword>
<evidence type="ECO:0000313" key="15">
    <source>
        <dbReference type="Proteomes" id="UP000483286"/>
    </source>
</evidence>
<proteinExistence type="inferred from homology"/>
<evidence type="ECO:0000256" key="9">
    <source>
        <dbReference type="PIRSR" id="PIRSR001084-1"/>
    </source>
</evidence>
<keyword evidence="6" id="KW-0862">Zinc</keyword>
<name>A0A7C9M6K2_9DEIO</name>
<dbReference type="Gene3D" id="3.20.20.80">
    <property type="entry name" value="Glycosidases"/>
    <property type="match status" value="1"/>
</dbReference>
<dbReference type="GO" id="GO:0005975">
    <property type="term" value="P:carbohydrate metabolic process"/>
    <property type="evidence" value="ECO:0007669"/>
    <property type="project" value="InterPro"/>
</dbReference>
<feature type="binding site" evidence="10">
    <location>
        <position position="150"/>
    </location>
    <ligand>
        <name>substrate</name>
    </ligand>
</feature>
<accession>A0A7C9M6K2</accession>
<keyword evidence="5 8" id="KW-0378">Hydrolase</keyword>
<dbReference type="PANTHER" id="PTHR36447:SF2">
    <property type="entry name" value="BETA-GALACTOSIDASE YESZ"/>
    <property type="match status" value="1"/>
</dbReference>
<feature type="domain" description="Glycoside hydrolase family 42 N-terminal" evidence="12">
    <location>
        <begin position="17"/>
        <end position="416"/>
    </location>
</feature>
<dbReference type="PIRSF" id="PIRSF001084">
    <property type="entry name" value="B-galactosidase"/>
    <property type="match status" value="1"/>
</dbReference>
<evidence type="ECO:0000313" key="14">
    <source>
        <dbReference type="EMBL" id="MVN87225.1"/>
    </source>
</evidence>
<evidence type="ECO:0000256" key="7">
    <source>
        <dbReference type="ARBA" id="ARBA00023295"/>
    </source>
</evidence>
<dbReference type="Pfam" id="PF02449">
    <property type="entry name" value="Glyco_hydro_42"/>
    <property type="match status" value="1"/>
</dbReference>
<protein>
    <recommendedName>
        <fullName evidence="3 8">Beta-galactosidase</fullName>
        <shortName evidence="8">Beta-gal</shortName>
        <ecNumber evidence="3 8">3.2.1.23</ecNumber>
    </recommendedName>
</protein>
<evidence type="ECO:0000256" key="4">
    <source>
        <dbReference type="ARBA" id="ARBA00022723"/>
    </source>
</evidence>
<dbReference type="GO" id="GO:0004565">
    <property type="term" value="F:beta-galactosidase activity"/>
    <property type="evidence" value="ECO:0007669"/>
    <property type="project" value="UniProtKB-EC"/>
</dbReference>
<feature type="binding site" evidence="10">
    <location>
        <position position="353"/>
    </location>
    <ligand>
        <name>substrate</name>
    </ligand>
</feature>
<feature type="binding site" evidence="10">
    <location>
        <position position="112"/>
    </location>
    <ligand>
        <name>substrate</name>
    </ligand>
</feature>
<dbReference type="AlphaFoldDB" id="A0A7C9M6K2"/>
<dbReference type="GO" id="GO:0046872">
    <property type="term" value="F:metal ion binding"/>
    <property type="evidence" value="ECO:0007669"/>
    <property type="project" value="UniProtKB-KW"/>
</dbReference>
<dbReference type="InterPro" id="IPR029062">
    <property type="entry name" value="Class_I_gatase-like"/>
</dbReference>
<dbReference type="GO" id="GO:0009341">
    <property type="term" value="C:beta-galactosidase complex"/>
    <property type="evidence" value="ECO:0007669"/>
    <property type="project" value="InterPro"/>
</dbReference>
<dbReference type="SUPFAM" id="SSF51445">
    <property type="entry name" value="(Trans)glycosidases"/>
    <property type="match status" value="1"/>
</dbReference>
<evidence type="ECO:0000256" key="3">
    <source>
        <dbReference type="ARBA" id="ARBA00012756"/>
    </source>
</evidence>
<sequence length="675" mass="73217">MTPADLPAHLLLGSCDYPEHVPQDRWAPYAAQQRALGLSYVRLAEFAWSRLEPRPGEYTWTWLDEAVETYAAQGLKVVLCTPTATPPAWLVRAHPELLAHDAQGRVREFGSRRHYDFASPVYRDHSRRITRAMAERYGQHPAVAGWQTDNEFGCHATGRSYGGASAERFPAWLAAKYGTLDALNDAWGNVFWSMEYSDWAQIKPPILTVTEPNPSHVLDYARFASGLIAEFQAEQLAILRELSPGRFLTHNFMIFETGFDHYEVAAGLDFTSWDNYPTGMLEFFAPPGMAEEVKTRFARTGHPDLVGFNHDLYRGVVGRGLWAVGTAQTPQPTPHSPQPGFWVMEQQCGPVNWAPHNPLPAPGAVALWTAQAWAHGADVVSYFRWRAATMAQEVMHSGLLRHDETPSPGHAEVAALDTAQLPLGPVPARVALLHDYESLWLYDAQPHAAGLSYWAQTVTYYAALRSLGLDVDVVHADADLSGYAVAVAPAITLVDGARAGRWAQAVAGGTALVCGPRTAFRTPGGGTWEGGQFGPLAGLVGANLLNYDSLRPGLAQGVGGSFGVYSAHTWAESYRLTGAQALATYQGGPLDGQAAVIRQDNVTVIGAHSDALIRAVLTGVLTGAGLPVTPLPDGVRLSRRAGQVLVQNWNPEPAEWNGQTLPPVSFAVQPEAPHA</sequence>
<dbReference type="EMBL" id="WQLB01000012">
    <property type="protein sequence ID" value="MVN87225.1"/>
    <property type="molecule type" value="Genomic_DNA"/>
</dbReference>
<comment type="similarity">
    <text evidence="2 8">Belongs to the glycosyl hydrolase 42 family.</text>
</comment>
<dbReference type="InterPro" id="IPR013529">
    <property type="entry name" value="Glyco_hydro_42_N"/>
</dbReference>
<dbReference type="EC" id="3.2.1.23" evidence="3 8"/>
<evidence type="ECO:0000256" key="6">
    <source>
        <dbReference type="ARBA" id="ARBA00022833"/>
    </source>
</evidence>
<comment type="catalytic activity">
    <reaction evidence="1 8">
        <text>Hydrolysis of terminal non-reducing beta-D-galactose residues in beta-D-galactosides.</text>
        <dbReference type="EC" id="3.2.1.23"/>
    </reaction>
</comment>
<feature type="region of interest" description="Disordered" evidence="11">
    <location>
        <begin position="656"/>
        <end position="675"/>
    </location>
</feature>
<gene>
    <name evidence="14" type="ORF">GO986_10630</name>
</gene>
<evidence type="ECO:0000256" key="1">
    <source>
        <dbReference type="ARBA" id="ARBA00001412"/>
    </source>
</evidence>
<keyword evidence="15" id="KW-1185">Reference proteome</keyword>
<dbReference type="Proteomes" id="UP000483286">
    <property type="component" value="Unassembled WGS sequence"/>
</dbReference>
<dbReference type="InterPro" id="IPR017853">
    <property type="entry name" value="GH"/>
</dbReference>
<feature type="active site" description="Proton donor" evidence="9">
    <location>
        <position position="151"/>
    </location>
</feature>
<dbReference type="RefSeq" id="WP_157459271.1">
    <property type="nucleotide sequence ID" value="NZ_WQLB01000012.1"/>
</dbReference>
<evidence type="ECO:0000256" key="8">
    <source>
        <dbReference type="PIRNR" id="PIRNR001084"/>
    </source>
</evidence>
<dbReference type="InterPro" id="IPR013738">
    <property type="entry name" value="Beta_galactosidase_Trimer"/>
</dbReference>
<dbReference type="PANTHER" id="PTHR36447">
    <property type="entry name" value="BETA-GALACTOSIDASE GANA"/>
    <property type="match status" value="1"/>
</dbReference>
<evidence type="ECO:0000259" key="13">
    <source>
        <dbReference type="Pfam" id="PF08532"/>
    </source>
</evidence>
<organism evidence="14 15">
    <name type="scientific">Deinococcus arboris</name>
    <dbReference type="NCBI Taxonomy" id="2682977"/>
    <lineage>
        <taxon>Bacteria</taxon>
        <taxon>Thermotogati</taxon>
        <taxon>Deinococcota</taxon>
        <taxon>Deinococci</taxon>
        <taxon>Deinococcales</taxon>
        <taxon>Deinococcaceae</taxon>
        <taxon>Deinococcus</taxon>
    </lineage>
</organism>
<comment type="caution">
    <text evidence="14">The sequence shown here is derived from an EMBL/GenBank/DDBJ whole genome shotgun (WGS) entry which is preliminary data.</text>
</comment>
<keyword evidence="4" id="KW-0479">Metal-binding</keyword>
<evidence type="ECO:0000256" key="11">
    <source>
        <dbReference type="SAM" id="MobiDB-lite"/>
    </source>
</evidence>
<evidence type="ECO:0000256" key="2">
    <source>
        <dbReference type="ARBA" id="ARBA00005940"/>
    </source>
</evidence>
<reference evidence="14 15" key="1">
    <citation type="submission" date="2019-12" db="EMBL/GenBank/DDBJ databases">
        <title>Deinococcus sp. HMF7620 Genome sequencing and assembly.</title>
        <authorList>
            <person name="Kang H."/>
            <person name="Kim H."/>
            <person name="Joh K."/>
        </authorList>
    </citation>
    <scope>NUCLEOTIDE SEQUENCE [LARGE SCALE GENOMIC DNA]</scope>
    <source>
        <strain evidence="14 15">HMF7620</strain>
    </source>
</reference>
<feature type="domain" description="Beta-galactosidase trimerisation" evidence="13">
    <location>
        <begin position="428"/>
        <end position="626"/>
    </location>
</feature>
<dbReference type="Gene3D" id="3.40.50.880">
    <property type="match status" value="1"/>
</dbReference>
<dbReference type="CDD" id="cd03143">
    <property type="entry name" value="A4_beta-galactosidase_middle_domain"/>
    <property type="match status" value="1"/>
</dbReference>
<dbReference type="InterPro" id="IPR003476">
    <property type="entry name" value="Glyco_hydro_42"/>
</dbReference>